<dbReference type="SUPFAM" id="SSF49447">
    <property type="entry name" value="Second domain of Mu2 adaptin subunit (ap50) of ap2 adaptor"/>
    <property type="match status" value="1"/>
</dbReference>
<feature type="region of interest" description="Disordered" evidence="3">
    <location>
        <begin position="285"/>
        <end position="326"/>
    </location>
</feature>
<dbReference type="GO" id="GO:0032153">
    <property type="term" value="C:cell division site"/>
    <property type="evidence" value="ECO:0007669"/>
    <property type="project" value="TreeGrafter"/>
</dbReference>
<dbReference type="SMART" id="SM00055">
    <property type="entry name" value="FCH"/>
    <property type="match status" value="1"/>
</dbReference>
<feature type="domain" description="MHD" evidence="4">
    <location>
        <begin position="488"/>
        <end position="714"/>
    </location>
</feature>
<dbReference type="GO" id="GO:0005886">
    <property type="term" value="C:plasma membrane"/>
    <property type="evidence" value="ECO:0007669"/>
    <property type="project" value="TreeGrafter"/>
</dbReference>
<dbReference type="PROSITE" id="PS51072">
    <property type="entry name" value="MHD"/>
    <property type="match status" value="1"/>
</dbReference>
<keyword evidence="1" id="KW-0254">Endocytosis</keyword>
<dbReference type="EMBL" id="KV921386">
    <property type="protein sequence ID" value="ORE16415.1"/>
    <property type="molecule type" value="Genomic_DNA"/>
</dbReference>
<evidence type="ECO:0000256" key="3">
    <source>
        <dbReference type="SAM" id="MobiDB-lite"/>
    </source>
</evidence>
<protein>
    <recommendedName>
        <fullName evidence="4">MHD domain-containing protein</fullName>
    </recommendedName>
</protein>
<dbReference type="InterPro" id="IPR036168">
    <property type="entry name" value="AP2_Mu_C_sf"/>
</dbReference>
<evidence type="ECO:0000313" key="5">
    <source>
        <dbReference type="EMBL" id="ORE16415.1"/>
    </source>
</evidence>
<dbReference type="OMA" id="CMINNAD"/>
<feature type="compositionally biased region" description="Polar residues" evidence="3">
    <location>
        <begin position="293"/>
        <end position="312"/>
    </location>
</feature>
<dbReference type="Pfam" id="PF00611">
    <property type="entry name" value="FCH"/>
    <property type="match status" value="1"/>
</dbReference>
<dbReference type="Pfam" id="PF10291">
    <property type="entry name" value="muHD"/>
    <property type="match status" value="1"/>
</dbReference>
<keyword evidence="2" id="KW-0175">Coiled coil</keyword>
<dbReference type="VEuPathDB" id="FungiDB:BCV72DRAFT_338381"/>
<gene>
    <name evidence="5" type="ORF">BCV71DRAFT_256729</name>
</gene>
<dbReference type="InterPro" id="IPR001060">
    <property type="entry name" value="FCH_dom"/>
</dbReference>
<name>A0A1X0RWI4_RHIZD</name>
<evidence type="ECO:0000259" key="4">
    <source>
        <dbReference type="PROSITE" id="PS51072"/>
    </source>
</evidence>
<dbReference type="PANTHER" id="PTHR23065">
    <property type="entry name" value="PROLINE-SERINE-THREONINE PHOSPHATASE INTERACTING PROTEIN 1"/>
    <property type="match status" value="1"/>
</dbReference>
<dbReference type="GO" id="GO:0006897">
    <property type="term" value="P:endocytosis"/>
    <property type="evidence" value="ECO:0007669"/>
    <property type="project" value="UniProtKB-KW"/>
</dbReference>
<dbReference type="GO" id="GO:0032185">
    <property type="term" value="P:septin cytoskeleton organization"/>
    <property type="evidence" value="ECO:0007669"/>
    <property type="project" value="TreeGrafter"/>
</dbReference>
<evidence type="ECO:0000256" key="2">
    <source>
        <dbReference type="SAM" id="Coils"/>
    </source>
</evidence>
<dbReference type="InterPro" id="IPR018808">
    <property type="entry name" value="Muniscin_C"/>
</dbReference>
<dbReference type="Gene3D" id="1.20.1270.60">
    <property type="entry name" value="Arfaptin homology (AH) domain/BAR domain"/>
    <property type="match status" value="1"/>
</dbReference>
<sequence>MTLQNDMYLNTLINEKPKHALNATHTRLHSAVKLNEELADYFRDRAQIEDLYVKSLQKLTRKHYISNKAALGTFIPMWEILHQEISTLCNIHSDYSNKILESIEQPLRQCMINNADYNQVQSMEDHLAKIAREYDELDAKIQKHKRAGPKGESKVVECTKQQEKKYQEWINEAPAYLQKHQAVDEYRWTVVKSLVQNFELLQQSTLEKSLELTKTATAIIDPLSIEDEIAHFCSGNHHEIGDSVSEYHLQQDAVVPEPSISESSLKQATSPTKKKRFFSTLVSMRRKPKSGHLQHTTDTQNRQRSLSHSGSLAESIHSHEHPIDTNSGIEVATPQIRKAASFTTATMTQQQQQQQQDAPLIVVDSEGYSIPPPNRNHAWPSEASESLVDTEDMSSDAGSLFSNNANPRIRVDIKNESVVEEDASNAAVALNRVATLLKEKNAAPGTRRLRGRREVRSTQLYSVMEQPSSSPFLQSFEEVNEEELDVALPAIDVDVTEKIFALSKSGHIEQAMVKGEVRIRYTGPKESARPVCFQMNIPSSATTELTDHIQLLTDNTYQLKSLVTEEERVILTYQLDLTDLPLLIKPMWRCDQEKSRLLIKYQKQCTGTLENVVFITSVTGDVQHAQSIPPGELSLVHQRIRWDLGTLDHSEEANIKAQFETNSQGSPQPIAARFDLKDELYSHLQINQGFDPNVTWARVNVINKSVKADKYIVA</sequence>
<dbReference type="AlphaFoldDB" id="A0A1X0RWI4"/>
<organism evidence="5 6">
    <name type="scientific">Rhizopus microsporus</name>
    <dbReference type="NCBI Taxonomy" id="58291"/>
    <lineage>
        <taxon>Eukaryota</taxon>
        <taxon>Fungi</taxon>
        <taxon>Fungi incertae sedis</taxon>
        <taxon>Mucoromycota</taxon>
        <taxon>Mucoromycotina</taxon>
        <taxon>Mucoromycetes</taxon>
        <taxon>Mucorales</taxon>
        <taxon>Mucorineae</taxon>
        <taxon>Rhizopodaceae</taxon>
        <taxon>Rhizopus</taxon>
    </lineage>
</organism>
<evidence type="ECO:0000313" key="6">
    <source>
        <dbReference type="Proteomes" id="UP000242381"/>
    </source>
</evidence>
<dbReference type="InterPro" id="IPR028565">
    <property type="entry name" value="MHD"/>
</dbReference>
<dbReference type="Proteomes" id="UP000242381">
    <property type="component" value="Unassembled WGS sequence"/>
</dbReference>
<dbReference type="GO" id="GO:0030139">
    <property type="term" value="C:endocytic vesicle"/>
    <property type="evidence" value="ECO:0007669"/>
    <property type="project" value="TreeGrafter"/>
</dbReference>
<dbReference type="SUPFAM" id="SSF103657">
    <property type="entry name" value="BAR/IMD domain-like"/>
    <property type="match status" value="1"/>
</dbReference>
<feature type="coiled-coil region" evidence="2">
    <location>
        <begin position="120"/>
        <end position="147"/>
    </location>
</feature>
<evidence type="ECO:0000256" key="1">
    <source>
        <dbReference type="ARBA" id="ARBA00022583"/>
    </source>
</evidence>
<dbReference type="InterPro" id="IPR027267">
    <property type="entry name" value="AH/BAR_dom_sf"/>
</dbReference>
<reference evidence="5 6" key="1">
    <citation type="journal article" date="2016" name="Proc. Natl. Acad. Sci. U.S.A.">
        <title>Lipid metabolic changes in an early divergent fungus govern the establishment of a mutualistic symbiosis with endobacteria.</title>
        <authorList>
            <person name="Lastovetsky O.A."/>
            <person name="Gaspar M.L."/>
            <person name="Mondo S.J."/>
            <person name="LaButti K.M."/>
            <person name="Sandor L."/>
            <person name="Grigoriev I.V."/>
            <person name="Henry S.A."/>
            <person name="Pawlowska T.E."/>
        </authorList>
    </citation>
    <scope>NUCLEOTIDE SEQUENCE [LARGE SCALE GENOMIC DNA]</scope>
    <source>
        <strain evidence="5 6">ATCC 11559</strain>
    </source>
</reference>
<accession>A0A1X0RWI4</accession>
<proteinExistence type="predicted"/>
<dbReference type="PANTHER" id="PTHR23065:SF54">
    <property type="entry name" value="SUPPRESSOR OF YEAST PROFILIN DELETION"/>
    <property type="match status" value="1"/>
</dbReference>